<protein>
    <submittedName>
        <fullName evidence="2">Hydrolase</fullName>
        <ecNumber evidence="2">3.6.1.-</ecNumber>
    </submittedName>
</protein>
<dbReference type="EMBL" id="MNCJ02000321">
    <property type="protein sequence ID" value="KAF5802979.1"/>
    <property type="molecule type" value="Genomic_DNA"/>
</dbReference>
<keyword evidence="4" id="KW-1185">Reference proteome</keyword>
<feature type="compositionally biased region" description="Polar residues" evidence="1">
    <location>
        <begin position="49"/>
        <end position="67"/>
    </location>
</feature>
<sequence length="86" mass="9344">MRTQSLSNLSEPLTTTTTTITPQPSPPPPTPPQPSPPPPPPTDHPNPTASTITTVSRSGRQLQRYNQGQRQVVGCIPYRLAKCDQM</sequence>
<gene>
    <name evidence="3" type="ORF">HannXRQ_Chr06g0182681</name>
    <name evidence="2" type="ORF">HanXRQr2_Chr06g0265971</name>
</gene>
<dbReference type="AlphaFoldDB" id="A0A251UK72"/>
<evidence type="ECO:0000313" key="2">
    <source>
        <dbReference type="EMBL" id="KAF5802979.1"/>
    </source>
</evidence>
<proteinExistence type="predicted"/>
<keyword evidence="2" id="KW-0378">Hydrolase</keyword>
<dbReference type="Proteomes" id="UP000215914">
    <property type="component" value="Chromosome 6"/>
</dbReference>
<dbReference type="STRING" id="4232.A0A251UK72"/>
<reference evidence="2 4" key="1">
    <citation type="journal article" date="2017" name="Nature">
        <title>The sunflower genome provides insights into oil metabolism, flowering and Asterid evolution.</title>
        <authorList>
            <person name="Badouin H."/>
            <person name="Gouzy J."/>
            <person name="Grassa C.J."/>
            <person name="Murat F."/>
            <person name="Staton S.E."/>
            <person name="Cottret L."/>
            <person name="Lelandais-Briere C."/>
            <person name="Owens G.L."/>
            <person name="Carrere S."/>
            <person name="Mayjonade B."/>
            <person name="Legrand L."/>
            <person name="Gill N."/>
            <person name="Kane N.C."/>
            <person name="Bowers J.E."/>
            <person name="Hubner S."/>
            <person name="Bellec A."/>
            <person name="Berard A."/>
            <person name="Berges H."/>
            <person name="Blanchet N."/>
            <person name="Boniface M.C."/>
            <person name="Brunel D."/>
            <person name="Catrice O."/>
            <person name="Chaidir N."/>
            <person name="Claudel C."/>
            <person name="Donnadieu C."/>
            <person name="Faraut T."/>
            <person name="Fievet G."/>
            <person name="Helmstetter N."/>
            <person name="King M."/>
            <person name="Knapp S.J."/>
            <person name="Lai Z."/>
            <person name="Le Paslier M.C."/>
            <person name="Lippi Y."/>
            <person name="Lorenzon L."/>
            <person name="Mandel J.R."/>
            <person name="Marage G."/>
            <person name="Marchand G."/>
            <person name="Marquand E."/>
            <person name="Bret-Mestries E."/>
            <person name="Morien E."/>
            <person name="Nambeesan S."/>
            <person name="Nguyen T."/>
            <person name="Pegot-Espagnet P."/>
            <person name="Pouilly N."/>
            <person name="Raftis F."/>
            <person name="Sallet E."/>
            <person name="Schiex T."/>
            <person name="Thomas J."/>
            <person name="Vandecasteele C."/>
            <person name="Vares D."/>
            <person name="Vear F."/>
            <person name="Vautrin S."/>
            <person name="Crespi M."/>
            <person name="Mangin B."/>
            <person name="Burke J.M."/>
            <person name="Salse J."/>
            <person name="Munos S."/>
            <person name="Vincourt P."/>
            <person name="Rieseberg L.H."/>
            <person name="Langlade N.B."/>
        </authorList>
    </citation>
    <scope>NUCLEOTIDE SEQUENCE [LARGE SCALE GENOMIC DNA]</scope>
    <source>
        <strain evidence="4">cv. SF193</strain>
        <tissue evidence="2">Leaves</tissue>
    </source>
</reference>
<feature type="compositionally biased region" description="Polar residues" evidence="1">
    <location>
        <begin position="1"/>
        <end position="11"/>
    </location>
</feature>
<reference evidence="2" key="3">
    <citation type="submission" date="2020-06" db="EMBL/GenBank/DDBJ databases">
        <title>Helianthus annuus Genome sequencing and assembly Release 2.</title>
        <authorList>
            <person name="Gouzy J."/>
            <person name="Langlade N."/>
            <person name="Munos S."/>
        </authorList>
    </citation>
    <scope>NUCLEOTIDE SEQUENCE</scope>
    <source>
        <tissue evidence="2">Leaves</tissue>
    </source>
</reference>
<feature type="compositionally biased region" description="Low complexity" evidence="1">
    <location>
        <begin position="12"/>
        <end position="22"/>
    </location>
</feature>
<evidence type="ECO:0000256" key="1">
    <source>
        <dbReference type="SAM" id="MobiDB-lite"/>
    </source>
</evidence>
<accession>A0A251UK72</accession>
<feature type="region of interest" description="Disordered" evidence="1">
    <location>
        <begin position="1"/>
        <end position="67"/>
    </location>
</feature>
<reference evidence="3" key="2">
    <citation type="submission" date="2017-02" db="EMBL/GenBank/DDBJ databases">
        <title>Sunflower complete genome.</title>
        <authorList>
            <person name="Langlade N."/>
            <person name="Munos S."/>
        </authorList>
    </citation>
    <scope>NUCLEOTIDE SEQUENCE [LARGE SCALE GENOMIC DNA]</scope>
    <source>
        <tissue evidence="3">Leaves</tissue>
    </source>
</reference>
<feature type="compositionally biased region" description="Pro residues" evidence="1">
    <location>
        <begin position="23"/>
        <end position="44"/>
    </location>
</feature>
<organism evidence="3 4">
    <name type="scientific">Helianthus annuus</name>
    <name type="common">Common sunflower</name>
    <dbReference type="NCBI Taxonomy" id="4232"/>
    <lineage>
        <taxon>Eukaryota</taxon>
        <taxon>Viridiplantae</taxon>
        <taxon>Streptophyta</taxon>
        <taxon>Embryophyta</taxon>
        <taxon>Tracheophyta</taxon>
        <taxon>Spermatophyta</taxon>
        <taxon>Magnoliopsida</taxon>
        <taxon>eudicotyledons</taxon>
        <taxon>Gunneridae</taxon>
        <taxon>Pentapetalae</taxon>
        <taxon>asterids</taxon>
        <taxon>campanulids</taxon>
        <taxon>Asterales</taxon>
        <taxon>Asteraceae</taxon>
        <taxon>Asteroideae</taxon>
        <taxon>Heliantheae alliance</taxon>
        <taxon>Heliantheae</taxon>
        <taxon>Helianthus</taxon>
    </lineage>
</organism>
<evidence type="ECO:0000313" key="4">
    <source>
        <dbReference type="Proteomes" id="UP000215914"/>
    </source>
</evidence>
<dbReference type="EMBL" id="CM007895">
    <property type="protein sequence ID" value="OTG23453.1"/>
    <property type="molecule type" value="Genomic_DNA"/>
</dbReference>
<dbReference type="GO" id="GO:0016787">
    <property type="term" value="F:hydrolase activity"/>
    <property type="evidence" value="ECO:0007669"/>
    <property type="project" value="UniProtKB-KW"/>
</dbReference>
<dbReference type="InParanoid" id="A0A251UK72"/>
<name>A0A251UK72_HELAN</name>
<dbReference type="EC" id="3.6.1.-" evidence="2"/>
<dbReference type="Gramene" id="mRNA:HanXRQr2_Chr06g0265971">
    <property type="protein sequence ID" value="mRNA:HanXRQr2_Chr06g0265971"/>
    <property type="gene ID" value="HanXRQr2_Chr06g0265971"/>
</dbReference>
<evidence type="ECO:0000313" key="3">
    <source>
        <dbReference type="EMBL" id="OTG23453.1"/>
    </source>
</evidence>